<feature type="domain" description="Glucose-1-phosphate adenylyltransferase/Bifunctional protein GlmU-like C-terminal hexapeptide" evidence="4">
    <location>
        <begin position="282"/>
        <end position="349"/>
    </location>
</feature>
<dbReference type="InterPro" id="IPR005835">
    <property type="entry name" value="NTP_transferase_dom"/>
</dbReference>
<dbReference type="Pfam" id="PF24894">
    <property type="entry name" value="Hexapep_GlmU"/>
    <property type="match status" value="1"/>
</dbReference>
<dbReference type="CDD" id="cd04651">
    <property type="entry name" value="LbH_G1P_AT_C"/>
    <property type="match status" value="1"/>
</dbReference>
<dbReference type="EC" id="2.7.7.27" evidence="5"/>
<comment type="caution">
    <text evidence="5">The sequence shown here is derived from an EMBL/GenBank/DDBJ whole genome shotgun (WGS) entry which is preliminary data.</text>
</comment>
<evidence type="ECO:0000256" key="1">
    <source>
        <dbReference type="ARBA" id="ARBA00010443"/>
    </source>
</evidence>
<dbReference type="GO" id="GO:0008878">
    <property type="term" value="F:glucose-1-phosphate adenylyltransferase activity"/>
    <property type="evidence" value="ECO:0007669"/>
    <property type="project" value="UniProtKB-EC"/>
</dbReference>
<dbReference type="NCBIfam" id="TIGR02092">
    <property type="entry name" value="glgD"/>
    <property type="match status" value="1"/>
</dbReference>
<evidence type="ECO:0000259" key="3">
    <source>
        <dbReference type="Pfam" id="PF00483"/>
    </source>
</evidence>
<dbReference type="CDD" id="cd02508">
    <property type="entry name" value="ADP_Glucose_PP"/>
    <property type="match status" value="1"/>
</dbReference>
<accession>A0A9D1VZE3</accession>
<dbReference type="Proteomes" id="UP000886847">
    <property type="component" value="Unassembled WGS sequence"/>
</dbReference>
<dbReference type="InterPro" id="IPR011004">
    <property type="entry name" value="Trimer_LpxA-like_sf"/>
</dbReference>
<keyword evidence="5" id="KW-0808">Transferase</keyword>
<reference evidence="5" key="2">
    <citation type="submission" date="2021-04" db="EMBL/GenBank/DDBJ databases">
        <authorList>
            <person name="Gilroy R."/>
        </authorList>
    </citation>
    <scope>NUCLEOTIDE SEQUENCE</scope>
    <source>
        <strain evidence="5">2189</strain>
    </source>
</reference>
<comment type="similarity">
    <text evidence="1">Belongs to the bacterial/plant glucose-1-phosphate adenylyltransferase family.</text>
</comment>
<dbReference type="Pfam" id="PF00483">
    <property type="entry name" value="NTP_transferase"/>
    <property type="match status" value="1"/>
</dbReference>
<reference evidence="5" key="1">
    <citation type="journal article" date="2021" name="PeerJ">
        <title>Extensive microbial diversity within the chicken gut microbiome revealed by metagenomics and culture.</title>
        <authorList>
            <person name="Gilroy R."/>
            <person name="Ravi A."/>
            <person name="Getino M."/>
            <person name="Pursley I."/>
            <person name="Horton D.L."/>
            <person name="Alikhan N.F."/>
            <person name="Baker D."/>
            <person name="Gharbi K."/>
            <person name="Hall N."/>
            <person name="Watson M."/>
            <person name="Adriaenssens E.M."/>
            <person name="Foster-Nyarko E."/>
            <person name="Jarju S."/>
            <person name="Secka A."/>
            <person name="Antonio M."/>
            <person name="Oren A."/>
            <person name="Chaudhuri R.R."/>
            <person name="La Ragione R."/>
            <person name="Hildebrand F."/>
            <person name="Pallen M.J."/>
        </authorList>
    </citation>
    <scope>NUCLEOTIDE SEQUENCE</scope>
    <source>
        <strain evidence="5">2189</strain>
    </source>
</reference>
<dbReference type="EMBL" id="DXEW01000005">
    <property type="protein sequence ID" value="HIX49956.1"/>
    <property type="molecule type" value="Genomic_DNA"/>
</dbReference>
<dbReference type="SUPFAM" id="SSF53448">
    <property type="entry name" value="Nucleotide-diphospho-sugar transferases"/>
    <property type="match status" value="1"/>
</dbReference>
<dbReference type="SUPFAM" id="SSF51161">
    <property type="entry name" value="Trimeric LpxA-like enzymes"/>
    <property type="match status" value="1"/>
</dbReference>
<organism evidence="5 6">
    <name type="scientific">Candidatus Borkfalkia faecavium</name>
    <dbReference type="NCBI Taxonomy" id="2838508"/>
    <lineage>
        <taxon>Bacteria</taxon>
        <taxon>Bacillati</taxon>
        <taxon>Bacillota</taxon>
        <taxon>Clostridia</taxon>
        <taxon>Christensenellales</taxon>
        <taxon>Christensenellaceae</taxon>
        <taxon>Candidatus Borkfalkia</taxon>
    </lineage>
</organism>
<dbReference type="PANTHER" id="PTHR43523">
    <property type="entry name" value="GLUCOSE-1-PHOSPHATE ADENYLYLTRANSFERASE-RELATED"/>
    <property type="match status" value="1"/>
</dbReference>
<sequence>MSAVGVIFSNIHDENVPELSRQRTMGSLPYGGRYRLIDFALSNLVNSGVTTVGIITKNNYQSLMDHLGSGKDWDLARKTGGLVLLPPFGALDNSGLYKNRLEALKGITGFLSRRSEDYVILCDCDGVYRMDFSDIITYHEQKQADITLVCHNEKIGNASNYTVVCTDESGRITDIETNQAGLGSSKYYSNIMVMNRTFLLNIINDAVVHGYKSFSEDILRKNIKSLKLYAYDFAGYHATIDSLSSYFTHNMELLDKNVRDELFGNRDIYTKVRDSAPSKYGDGSEIKNSLISDGCVVEGTVENSILFRGVKVGKGSVIKNSIVMQDTVIGENVQLNCVITDKNVVIRDRRNLSGCELQPYFLAKGTMI</sequence>
<evidence type="ECO:0000256" key="2">
    <source>
        <dbReference type="ARBA" id="ARBA00023056"/>
    </source>
</evidence>
<dbReference type="InterPro" id="IPR011831">
    <property type="entry name" value="ADP-Glc_PPase"/>
</dbReference>
<evidence type="ECO:0000313" key="6">
    <source>
        <dbReference type="Proteomes" id="UP000886847"/>
    </source>
</evidence>
<dbReference type="Gene3D" id="2.160.10.10">
    <property type="entry name" value="Hexapeptide repeat proteins"/>
    <property type="match status" value="1"/>
</dbReference>
<proteinExistence type="inferred from homology"/>
<feature type="domain" description="Nucleotidyl transferase" evidence="3">
    <location>
        <begin position="19"/>
        <end position="252"/>
    </location>
</feature>
<dbReference type="InterPro" id="IPR011832">
    <property type="entry name" value="GlgDAde_trans"/>
</dbReference>
<evidence type="ECO:0000259" key="4">
    <source>
        <dbReference type="Pfam" id="PF24894"/>
    </source>
</evidence>
<dbReference type="PANTHER" id="PTHR43523:SF6">
    <property type="entry name" value="GLYCOGEN BIOSYNTHESIS PROTEIN GLGD"/>
    <property type="match status" value="1"/>
</dbReference>
<dbReference type="Gene3D" id="3.90.550.10">
    <property type="entry name" value="Spore Coat Polysaccharide Biosynthesis Protein SpsA, Chain A"/>
    <property type="match status" value="1"/>
</dbReference>
<keyword evidence="5" id="KW-0548">Nucleotidyltransferase</keyword>
<name>A0A9D1VZE3_9FIRM</name>
<protein>
    <submittedName>
        <fullName evidence="5">Glucose-1-phosphate adenylyltransferase subunit GlgD</fullName>
        <ecNumber evidence="5">2.7.7.27</ecNumber>
    </submittedName>
</protein>
<dbReference type="InterPro" id="IPR056818">
    <property type="entry name" value="GlmU/GlgC-like_hexapep"/>
</dbReference>
<dbReference type="GO" id="GO:0005978">
    <property type="term" value="P:glycogen biosynthetic process"/>
    <property type="evidence" value="ECO:0007669"/>
    <property type="project" value="UniProtKB-KW"/>
</dbReference>
<gene>
    <name evidence="5" type="primary">glgD</name>
    <name evidence="5" type="ORF">H9851_01570</name>
</gene>
<dbReference type="AlphaFoldDB" id="A0A9D1VZE3"/>
<dbReference type="InterPro" id="IPR029044">
    <property type="entry name" value="Nucleotide-diphossugar_trans"/>
</dbReference>
<keyword evidence="2" id="KW-0320">Glycogen biosynthesis</keyword>
<evidence type="ECO:0000313" key="5">
    <source>
        <dbReference type="EMBL" id="HIX49956.1"/>
    </source>
</evidence>